<keyword evidence="6 11" id="KW-0067">ATP-binding</keyword>
<dbReference type="AlphaFoldDB" id="A0A0K8PAL5"/>
<feature type="binding site" evidence="11">
    <location>
        <position position="142"/>
    </location>
    <ligand>
        <name>substrate</name>
    </ligand>
</feature>
<evidence type="ECO:0000259" key="13">
    <source>
        <dbReference type="Pfam" id="PF00294"/>
    </source>
</evidence>
<reference evidence="14" key="1">
    <citation type="journal article" date="2015" name="Genome Announc.">
        <title>Draft Genome Sequence of Anaerolineae Strain TC1, a Novel Isolate from a Methanogenic Wastewater Treatment System.</title>
        <authorList>
            <person name="Matsuura N."/>
            <person name="Tourlousse D.M."/>
            <person name="Sun L."/>
            <person name="Toyonaga M."/>
            <person name="Kuroda K."/>
            <person name="Ohashi A."/>
            <person name="Cruz R."/>
            <person name="Yamaguchi T."/>
            <person name="Sekiguchi Y."/>
        </authorList>
    </citation>
    <scope>NUCLEOTIDE SEQUENCE [LARGE SCALE GENOMIC DNA]</scope>
    <source>
        <strain evidence="14">TC1</strain>
    </source>
</reference>
<comment type="catalytic activity">
    <reaction evidence="10">
        <text>2-deoxy-D-ribose + ATP = 2-deoxy-D-ribose 5-phosphate + ADP + H(+)</text>
        <dbReference type="Rhea" id="RHEA:30871"/>
        <dbReference type="ChEBI" id="CHEBI:15378"/>
        <dbReference type="ChEBI" id="CHEBI:30616"/>
        <dbReference type="ChEBI" id="CHEBI:62877"/>
        <dbReference type="ChEBI" id="CHEBI:90761"/>
        <dbReference type="ChEBI" id="CHEBI:456216"/>
        <dbReference type="EC" id="2.7.1.229"/>
    </reaction>
    <physiologicalReaction direction="left-to-right" evidence="10">
        <dbReference type="Rhea" id="RHEA:30872"/>
    </physiologicalReaction>
</comment>
<feature type="active site" description="Proton acceptor" evidence="11">
    <location>
        <position position="254"/>
    </location>
</feature>
<evidence type="ECO:0000256" key="5">
    <source>
        <dbReference type="ARBA" id="ARBA00022777"/>
    </source>
</evidence>
<feature type="binding site" evidence="11">
    <location>
        <position position="186"/>
    </location>
    <ligand>
        <name>ATP</name>
        <dbReference type="ChEBI" id="CHEBI:30616"/>
    </ligand>
</feature>
<feature type="domain" description="Carbohydrate kinase PfkB" evidence="13">
    <location>
        <begin position="6"/>
        <end position="295"/>
    </location>
</feature>
<evidence type="ECO:0000256" key="1">
    <source>
        <dbReference type="ARBA" id="ARBA00022490"/>
    </source>
</evidence>
<evidence type="ECO:0000256" key="12">
    <source>
        <dbReference type="NCBIfam" id="TIGR02152"/>
    </source>
</evidence>
<feature type="binding site" evidence="11">
    <location>
        <position position="284"/>
    </location>
    <ligand>
        <name>K(+)</name>
        <dbReference type="ChEBI" id="CHEBI:29103"/>
    </ligand>
</feature>
<comment type="subunit">
    <text evidence="11">Homodimer.</text>
</comment>
<dbReference type="PANTHER" id="PTHR10584">
    <property type="entry name" value="SUGAR KINASE"/>
    <property type="match status" value="1"/>
</dbReference>
<evidence type="ECO:0000256" key="6">
    <source>
        <dbReference type="ARBA" id="ARBA00022840"/>
    </source>
</evidence>
<dbReference type="FunFam" id="3.40.1190.20:FF:000010">
    <property type="entry name" value="Ribokinase"/>
    <property type="match status" value="1"/>
</dbReference>
<evidence type="ECO:0000256" key="2">
    <source>
        <dbReference type="ARBA" id="ARBA00022679"/>
    </source>
</evidence>
<keyword evidence="3 11" id="KW-0479">Metal-binding</keyword>
<keyword evidence="8 11" id="KW-0630">Potassium</keyword>
<feature type="binding site" evidence="11">
    <location>
        <position position="293"/>
    </location>
    <ligand>
        <name>K(+)</name>
        <dbReference type="ChEBI" id="CHEBI:29103"/>
    </ligand>
</feature>
<dbReference type="RefSeq" id="WP_062278361.1">
    <property type="nucleotide sequence ID" value="NZ_DF968180.1"/>
</dbReference>
<feature type="binding site" evidence="11">
    <location>
        <position position="250"/>
    </location>
    <ligand>
        <name>K(+)</name>
        <dbReference type="ChEBI" id="CHEBI:29103"/>
    </ligand>
</feature>
<name>A0A0K8PAL5_9CHLR</name>
<dbReference type="GO" id="GO:0005524">
    <property type="term" value="F:ATP binding"/>
    <property type="evidence" value="ECO:0007669"/>
    <property type="project" value="UniProtKB-UniRule"/>
</dbReference>
<dbReference type="PANTHER" id="PTHR10584:SF166">
    <property type="entry name" value="RIBOKINASE"/>
    <property type="match status" value="1"/>
</dbReference>
<keyword evidence="9 11" id="KW-0119">Carbohydrate metabolism</keyword>
<sequence length="302" mass="32082">MKKPVICVAGSANMDLVTTVQRMPMAGETIHGNAFQTYFGGKGANQAVMAAKLGGEVWMIAKIGEDTFGKDYMKNFTACGLNTSCVYTTKEASTGIAAITVQENGQNAIIVVGGANLSFSEEEIEKAAAAIGKADVLVCQNEINLNATLRFLQIARMYGVPTIFNPAPAEDFPDEIYRLCDYFCPNESEAAHIVGFPVKTIEDVKRAGKDFLSRGVKNVIITLGSKGSLLMSEGKTVLVETEKVTAVDTTGAGDAFIGTVAYFIASGIPVEEAMKKASHAAALSVQKRGAQKSFPNYAECGF</sequence>
<evidence type="ECO:0000313" key="14">
    <source>
        <dbReference type="EMBL" id="GAP39697.1"/>
    </source>
</evidence>
<dbReference type="EMBL" id="DF968180">
    <property type="protein sequence ID" value="GAP39697.1"/>
    <property type="molecule type" value="Genomic_DNA"/>
</dbReference>
<evidence type="ECO:0000256" key="7">
    <source>
        <dbReference type="ARBA" id="ARBA00022842"/>
    </source>
</evidence>
<evidence type="ECO:0000256" key="8">
    <source>
        <dbReference type="ARBA" id="ARBA00022958"/>
    </source>
</evidence>
<evidence type="ECO:0000256" key="4">
    <source>
        <dbReference type="ARBA" id="ARBA00022741"/>
    </source>
</evidence>
<keyword evidence="15" id="KW-1185">Reference proteome</keyword>
<organism evidence="14">
    <name type="scientific">Flexilinea flocculi</name>
    <dbReference type="NCBI Taxonomy" id="1678840"/>
    <lineage>
        <taxon>Bacteria</taxon>
        <taxon>Bacillati</taxon>
        <taxon>Chloroflexota</taxon>
        <taxon>Anaerolineae</taxon>
        <taxon>Anaerolineales</taxon>
        <taxon>Anaerolineaceae</taxon>
        <taxon>Flexilinea</taxon>
    </lineage>
</organism>
<evidence type="ECO:0000256" key="3">
    <source>
        <dbReference type="ARBA" id="ARBA00022723"/>
    </source>
</evidence>
<feature type="binding site" evidence="11">
    <location>
        <begin position="253"/>
        <end position="254"/>
    </location>
    <ligand>
        <name>ATP</name>
        <dbReference type="ChEBI" id="CHEBI:30616"/>
    </ligand>
</feature>
<feature type="binding site" evidence="11">
    <location>
        <position position="254"/>
    </location>
    <ligand>
        <name>substrate</name>
    </ligand>
</feature>
<dbReference type="EC" id="2.7.1.15" evidence="11 12"/>
<dbReference type="NCBIfam" id="TIGR02152">
    <property type="entry name" value="D_ribokin_bact"/>
    <property type="match status" value="1"/>
</dbReference>
<comment type="function">
    <text evidence="11">Catalyzes the phosphorylation of ribose at O-5 in a reaction requiring ATP and magnesium. The resulting D-ribose-5-phosphate can then be used either for sythesis of nucleotides, histidine, and tryptophan, or as a component of the pentose phosphate pathway.</text>
</comment>
<evidence type="ECO:0000256" key="11">
    <source>
        <dbReference type="HAMAP-Rule" id="MF_01987"/>
    </source>
</evidence>
<keyword evidence="5 11" id="KW-0418">Kinase</keyword>
<proteinExistence type="inferred from homology"/>
<dbReference type="Gene3D" id="3.40.1190.20">
    <property type="match status" value="1"/>
</dbReference>
<accession>A0A0K8PAL5</accession>
<dbReference type="GO" id="GO:0005829">
    <property type="term" value="C:cytosol"/>
    <property type="evidence" value="ECO:0007669"/>
    <property type="project" value="TreeGrafter"/>
</dbReference>
<evidence type="ECO:0000313" key="15">
    <source>
        <dbReference type="Proteomes" id="UP000053370"/>
    </source>
</evidence>
<keyword evidence="1 11" id="KW-0963">Cytoplasm</keyword>
<keyword evidence="7 11" id="KW-0460">Magnesium</keyword>
<dbReference type="InterPro" id="IPR011611">
    <property type="entry name" value="PfkB_dom"/>
</dbReference>
<comment type="activity regulation">
    <text evidence="11">Activated by a monovalent cation that binds near, but not in, the active site. The most likely occupant of the site in vivo is potassium. Ion binding induces a conformational change that may alter substrate affinity.</text>
</comment>
<feature type="binding site" evidence="11">
    <location>
        <position position="248"/>
    </location>
    <ligand>
        <name>K(+)</name>
        <dbReference type="ChEBI" id="CHEBI:29103"/>
    </ligand>
</feature>
<keyword evidence="4 11" id="KW-0547">Nucleotide-binding</keyword>
<comment type="pathway">
    <text evidence="11">Carbohydrate metabolism; D-ribose degradation; D-ribose 5-phosphate from beta-D-ribopyranose: step 2/2.</text>
</comment>
<dbReference type="STRING" id="1678840.ATC1_12232"/>
<dbReference type="HAMAP" id="MF_01987">
    <property type="entry name" value="Ribokinase"/>
    <property type="match status" value="1"/>
</dbReference>
<feature type="binding site" evidence="11">
    <location>
        <begin position="41"/>
        <end position="45"/>
    </location>
    <ligand>
        <name>substrate</name>
    </ligand>
</feature>
<comment type="similarity">
    <text evidence="11">Belongs to the carbohydrate kinase PfkB family. Ribokinase subfamily.</text>
</comment>
<dbReference type="InterPro" id="IPR011877">
    <property type="entry name" value="Ribokinase"/>
</dbReference>
<evidence type="ECO:0000256" key="9">
    <source>
        <dbReference type="ARBA" id="ARBA00023277"/>
    </source>
</evidence>
<dbReference type="SUPFAM" id="SSF53613">
    <property type="entry name" value="Ribokinase-like"/>
    <property type="match status" value="1"/>
</dbReference>
<feature type="binding site" evidence="11">
    <location>
        <begin position="222"/>
        <end position="227"/>
    </location>
    <ligand>
        <name>ATP</name>
        <dbReference type="ChEBI" id="CHEBI:30616"/>
    </ligand>
</feature>
<dbReference type="PATRIC" id="fig|1678840.3.peg.781"/>
<feature type="binding site" evidence="11">
    <location>
        <position position="287"/>
    </location>
    <ligand>
        <name>K(+)</name>
        <dbReference type="ChEBI" id="CHEBI:29103"/>
    </ligand>
</feature>
<keyword evidence="2 11" id="KW-0808">Transferase</keyword>
<evidence type="ECO:0000256" key="10">
    <source>
        <dbReference type="ARBA" id="ARBA00051363"/>
    </source>
</evidence>
<dbReference type="GO" id="GO:0046872">
    <property type="term" value="F:metal ion binding"/>
    <property type="evidence" value="ECO:0007669"/>
    <property type="project" value="UniProtKB-KW"/>
</dbReference>
<feature type="binding site" evidence="11">
    <location>
        <begin position="13"/>
        <end position="15"/>
    </location>
    <ligand>
        <name>substrate</name>
    </ligand>
</feature>
<comment type="caution">
    <text evidence="11">Lacks conserved residue(s) required for the propagation of feature annotation.</text>
</comment>
<comment type="catalytic activity">
    <reaction evidence="11">
        <text>D-ribose + ATP = D-ribose 5-phosphate + ADP + H(+)</text>
        <dbReference type="Rhea" id="RHEA:13697"/>
        <dbReference type="ChEBI" id="CHEBI:15378"/>
        <dbReference type="ChEBI" id="CHEBI:30616"/>
        <dbReference type="ChEBI" id="CHEBI:47013"/>
        <dbReference type="ChEBI" id="CHEBI:78346"/>
        <dbReference type="ChEBI" id="CHEBI:456216"/>
        <dbReference type="EC" id="2.7.1.15"/>
    </reaction>
</comment>
<dbReference type="GO" id="GO:0019303">
    <property type="term" value="P:D-ribose catabolic process"/>
    <property type="evidence" value="ECO:0007669"/>
    <property type="project" value="UniProtKB-UniRule"/>
</dbReference>
<dbReference type="InterPro" id="IPR029056">
    <property type="entry name" value="Ribokinase-like"/>
</dbReference>
<dbReference type="Proteomes" id="UP000053370">
    <property type="component" value="Unassembled WGS sequence"/>
</dbReference>
<dbReference type="UniPathway" id="UPA00916">
    <property type="reaction ID" value="UER00889"/>
</dbReference>
<dbReference type="PRINTS" id="PR00990">
    <property type="entry name" value="RIBOKINASE"/>
</dbReference>
<comment type="subcellular location">
    <subcellularLocation>
        <location evidence="11">Cytoplasm</location>
    </subcellularLocation>
</comment>
<protein>
    <recommendedName>
        <fullName evidence="11 12">Ribokinase</fullName>
        <shortName evidence="11">RK</shortName>
        <ecNumber evidence="11 12">2.7.1.15</ecNumber>
    </recommendedName>
</protein>
<dbReference type="OrthoDB" id="9775849at2"/>
<gene>
    <name evidence="11" type="primary">rbsK</name>
    <name evidence="14" type="ORF">ATC1_12232</name>
</gene>
<feature type="binding site" evidence="11">
    <location>
        <position position="289"/>
    </location>
    <ligand>
        <name>K(+)</name>
        <dbReference type="ChEBI" id="CHEBI:29103"/>
    </ligand>
</feature>
<dbReference type="GO" id="GO:0004747">
    <property type="term" value="F:ribokinase activity"/>
    <property type="evidence" value="ECO:0007669"/>
    <property type="project" value="UniProtKB-UniRule"/>
</dbReference>
<dbReference type="Pfam" id="PF00294">
    <property type="entry name" value="PfkB"/>
    <property type="match status" value="1"/>
</dbReference>
<comment type="cofactor">
    <cofactor evidence="11">
        <name>Mg(2+)</name>
        <dbReference type="ChEBI" id="CHEBI:18420"/>
    </cofactor>
    <text evidence="11">Requires a divalent cation, most likely magnesium in vivo, as an electrophilic catalyst to aid phosphoryl group transfer. It is the chelate of the metal and the nucleotide that is the actual substrate.</text>
</comment>
<dbReference type="CDD" id="cd01174">
    <property type="entry name" value="ribokinase"/>
    <property type="match status" value="1"/>
</dbReference>
<dbReference type="InterPro" id="IPR002139">
    <property type="entry name" value="Ribo/fructo_kinase"/>
</dbReference>